<dbReference type="CDD" id="cd00072">
    <property type="entry name" value="GYF"/>
    <property type="match status" value="1"/>
</dbReference>
<feature type="region of interest" description="Disordered" evidence="1">
    <location>
        <begin position="1180"/>
        <end position="1240"/>
    </location>
</feature>
<feature type="compositionally biased region" description="Low complexity" evidence="1">
    <location>
        <begin position="1665"/>
        <end position="1689"/>
    </location>
</feature>
<feature type="compositionally biased region" description="Basic and acidic residues" evidence="1">
    <location>
        <begin position="1555"/>
        <end position="1564"/>
    </location>
</feature>
<feature type="compositionally biased region" description="Basic and acidic residues" evidence="1">
    <location>
        <begin position="109"/>
        <end position="189"/>
    </location>
</feature>
<dbReference type="SMART" id="SM00444">
    <property type="entry name" value="GYF"/>
    <property type="match status" value="1"/>
</dbReference>
<feature type="region of interest" description="Disordered" evidence="1">
    <location>
        <begin position="96"/>
        <end position="239"/>
    </location>
</feature>
<feature type="compositionally biased region" description="Basic residues" evidence="1">
    <location>
        <begin position="1817"/>
        <end position="1827"/>
    </location>
</feature>
<dbReference type="PANTHER" id="PTHR47471">
    <property type="entry name" value="GYF DOMAIN-CONTAINING PROTEIN"/>
    <property type="match status" value="1"/>
</dbReference>
<feature type="compositionally biased region" description="Polar residues" evidence="1">
    <location>
        <begin position="455"/>
        <end position="472"/>
    </location>
</feature>
<feature type="compositionally biased region" description="Basic and acidic residues" evidence="1">
    <location>
        <begin position="373"/>
        <end position="403"/>
    </location>
</feature>
<feature type="region of interest" description="Disordered" evidence="1">
    <location>
        <begin position="1010"/>
        <end position="1029"/>
    </location>
</feature>
<dbReference type="SUPFAM" id="SSF55277">
    <property type="entry name" value="GYF domain"/>
    <property type="match status" value="1"/>
</dbReference>
<dbReference type="InterPro" id="IPR035445">
    <property type="entry name" value="GYF-like_dom_sf"/>
</dbReference>
<dbReference type="EMBL" id="DUZY01000001">
    <property type="protein sequence ID" value="DAD21706.1"/>
    <property type="molecule type" value="Genomic_DNA"/>
</dbReference>
<comment type="caution">
    <text evidence="3">The sequence shown here is derived from an EMBL/GenBank/DDBJ whole genome shotgun (WGS) entry which is preliminary data.</text>
</comment>
<name>A0A822XRW8_NELNU</name>
<evidence type="ECO:0000313" key="3">
    <source>
        <dbReference type="EMBL" id="DAD21706.1"/>
    </source>
</evidence>
<feature type="region of interest" description="Disordered" evidence="1">
    <location>
        <begin position="38"/>
        <end position="80"/>
    </location>
</feature>
<dbReference type="PANTHER" id="PTHR47471:SF1">
    <property type="entry name" value="PROTEIN ESSENTIAL FOR POTEXVIRUS ACCUMULATION 1"/>
    <property type="match status" value="1"/>
</dbReference>
<feature type="region of interest" description="Disordered" evidence="1">
    <location>
        <begin position="455"/>
        <end position="516"/>
    </location>
</feature>
<feature type="compositionally biased region" description="Basic and acidic residues" evidence="1">
    <location>
        <begin position="478"/>
        <end position="493"/>
    </location>
</feature>
<feature type="compositionally biased region" description="Low complexity" evidence="1">
    <location>
        <begin position="1479"/>
        <end position="1494"/>
    </location>
</feature>
<feature type="region of interest" description="Disordered" evidence="1">
    <location>
        <begin position="1465"/>
        <end position="1608"/>
    </location>
</feature>
<protein>
    <recommendedName>
        <fullName evidence="2">GYF domain-containing protein</fullName>
    </recommendedName>
</protein>
<organism evidence="3 4">
    <name type="scientific">Nelumbo nucifera</name>
    <name type="common">Sacred lotus</name>
    <dbReference type="NCBI Taxonomy" id="4432"/>
    <lineage>
        <taxon>Eukaryota</taxon>
        <taxon>Viridiplantae</taxon>
        <taxon>Streptophyta</taxon>
        <taxon>Embryophyta</taxon>
        <taxon>Tracheophyta</taxon>
        <taxon>Spermatophyta</taxon>
        <taxon>Magnoliopsida</taxon>
        <taxon>Proteales</taxon>
        <taxon>Nelumbonaceae</taxon>
        <taxon>Nelumbo</taxon>
    </lineage>
</organism>
<feature type="region of interest" description="Disordered" evidence="1">
    <location>
        <begin position="1807"/>
        <end position="1828"/>
    </location>
</feature>
<sequence length="1852" mass="204658">MPMFAVTSLSTLFSRFPKESHISPGPGYITRADISKSFGNGEEISDTEKKRDVFRPTLHDTESGHRDHWRDEERDTNSFVRRDRWREGEKELGDTCKMDRWTENPSARHAGEARRGPSERWADLNNKESNYEQRRESKWNTRWGPEDKESDSRREKWMDSNRDGDAPRDKGFSHLTNHGKEDREGDYYRSWRSNASQGRGKVDSNHQTLTPSKQSPTFGYIRGRGENSSSTFSVGRGRVSSAGSPVNSISYSHSLGSVSDKSESMHGDTSFLRYSRNKMLDLYRMIDVRSYRKPLDGFIEVPSLTQLEPLEPLAFSAPTPEELVILKGIDKGDIVTSGTASAPKDGSVGRNSTDVMQPRRKLGSREYLPSEIDNYKDDSADKSKSVHFDYSESHSHEKFKHPYDSNSKSETIQRLQAYHDNKFIGEGTPYAVYREDGIPNKKADEVGVCSEVNAQGNSSIHPSVPWRSQSLGEGSHIPLHDNRDFPTEVRSRSSDVGWSHPQKDQSTEWENNSKLPSSYYKDEPNWQVGEGFHTDIGRDSIVKRQPSEVLDKEREGRKFLLQPSPEELSLYYKDPQGEIQGPFSGFDLIGWFEAGYFGIDLQVRLANAPPDASFSLLGDVMPHLRAKARPPPGFNAPKQNEVSETLSRPKFGSLEKLHMGSGEIDTVKNEPRNRQESMTGAENKFLESLMSGTMKSSPLEKFSFSEGMQGYIGNNSGALPLMRVENGNDLNYLLSQRMSLEQQRSLPNPHTYWTGRDASSMVSKAEIIPDSPSPNAKLHSPVVDNNHQIPHLQNVDLLSMLQGSSDKSSSGVNNGVAGWSNFPVQGGLDMRQDKLDLHHNQHFPPQAAFGIQQQRLQQQNQLSLSNLITQTVDHSSGIVAPDKLLSSGISQDPQMLAILQQQYMLSQLQLQSQAPVPTQLSLLEKFLLLKQQQKQEEEQKILRQQQHLLSQVLSEHQSRQHFVDPYANIQAAAMPAGNAPVEHVGLKSPREVLLINSQIPVSNLQDSQTSNFATLPSQPSQPSQNVGYTSSCDASSLHLPHHILDSTTSLKGWDATCSEQIDSIQQNDSRLVQRMEDGSSLTKVMEEPPDEPAFLQKNGHFSDNCASVAEEQMSQNIHAIDEPVAVLNTEADASSVPPIYVGTHPNVPSPYNGKDENYMLKQNKDMDVVSGVLEEPQVQKELFESGSPKAKEVKNIEARETKKNSEKKSRKQKAAKAQASSGQAKEMPKLSPLPQLKQSEGEGTQLLDIKFEADMDAQESLHGTSLAKTGDDGTGKSAIEIMGSQEAKSSLPKSISSNEIFSVDSNGEGKNIESLSLQSTQTNSSHRSWKPAPGLKPKSLLEIQQEEQRKAQMEVAVSEIATSVNSMSSLTAWAEVLTNTEPKIVRDYYQDSVGAQPVAGSSGNAMNLKSKKSQLHDLLAEEVLAKSNEEASDVSDNLSKLPSLVVTTTQMDLVDYDDFIEAKDTKKNRKKSAKGKGVGVKTPVASSDVSVASSPIEKAKSSRQVQLEKDVLPAPPTGPSLGDFVFWKGEATNPPPAPAWSTDSGKLTKPTSLREIQKEQEKKVSSAQHQIQIPTPQKPQPTRGTRGNGSSWSLSGSSPSKVASPVQTSSLTLAQSKSKLEDDFFWGPLDQSKHEPKQLDFPSLAKQSSWGLKNTAAVKGTVGGSSSRQKSFVSRSSESTLTSSPSISQSSLKGKRVNLAKYSEAMDFRDWCESECIRLTGTKDTSFLEFCLKQSTSEAETFLIENLGSFDPDHEFIDMFLNYKELLPADVLEIAFQARNDEKLTGFTSADVNIDKAGNGDIEPDIAVGPDVSTKGGGKKKGKKGKKVSPSVLGFNVVSNRIMMGEIQNVED</sequence>
<feature type="region of interest" description="Disordered" evidence="1">
    <location>
        <begin position="337"/>
        <end position="408"/>
    </location>
</feature>
<gene>
    <name evidence="3" type="ORF">HUJ06_023169</name>
</gene>
<feature type="compositionally biased region" description="Low complexity" evidence="1">
    <location>
        <begin position="1215"/>
        <end position="1225"/>
    </location>
</feature>
<reference evidence="3 4" key="1">
    <citation type="journal article" date="2020" name="Mol. Biol. Evol.">
        <title>Distinct Expression and Methylation Patterns for Genes with Different Fates following a Single Whole-Genome Duplication in Flowering Plants.</title>
        <authorList>
            <person name="Shi T."/>
            <person name="Rahmani R.S."/>
            <person name="Gugger P.F."/>
            <person name="Wang M."/>
            <person name="Li H."/>
            <person name="Zhang Y."/>
            <person name="Li Z."/>
            <person name="Wang Q."/>
            <person name="Van de Peer Y."/>
            <person name="Marchal K."/>
            <person name="Chen J."/>
        </authorList>
    </citation>
    <scope>NUCLEOTIDE SEQUENCE [LARGE SCALE GENOMIC DNA]</scope>
    <source>
        <tissue evidence="3">Leaf</tissue>
    </source>
</reference>
<feature type="compositionally biased region" description="Basic and acidic residues" evidence="1">
    <location>
        <begin position="46"/>
        <end position="80"/>
    </location>
</feature>
<dbReference type="InterPro" id="IPR003169">
    <property type="entry name" value="GYF"/>
</dbReference>
<dbReference type="Pfam" id="PF02213">
    <property type="entry name" value="GYF"/>
    <property type="match status" value="1"/>
</dbReference>
<proteinExistence type="predicted"/>
<evidence type="ECO:0000259" key="2">
    <source>
        <dbReference type="PROSITE" id="PS50829"/>
    </source>
</evidence>
<dbReference type="Gene3D" id="3.30.1490.40">
    <property type="match status" value="1"/>
</dbReference>
<evidence type="ECO:0000313" key="4">
    <source>
        <dbReference type="Proteomes" id="UP000607653"/>
    </source>
</evidence>
<feature type="compositionally biased region" description="Basic and acidic residues" evidence="1">
    <location>
        <begin position="1180"/>
        <end position="1207"/>
    </location>
</feature>
<accession>A0A822XRW8</accession>
<dbReference type="Proteomes" id="UP000607653">
    <property type="component" value="Unassembled WGS sequence"/>
</dbReference>
<feature type="compositionally biased region" description="Polar residues" evidence="1">
    <location>
        <begin position="205"/>
        <end position="217"/>
    </location>
</feature>
<dbReference type="PROSITE" id="PS50829">
    <property type="entry name" value="GYF"/>
    <property type="match status" value="1"/>
</dbReference>
<feature type="compositionally biased region" description="Polar residues" evidence="1">
    <location>
        <begin position="1541"/>
        <end position="1551"/>
    </location>
</feature>
<keyword evidence="4" id="KW-1185">Reference proteome</keyword>
<evidence type="ECO:0000256" key="1">
    <source>
        <dbReference type="SAM" id="MobiDB-lite"/>
    </source>
</evidence>
<feature type="region of interest" description="Disordered" evidence="1">
    <location>
        <begin position="1659"/>
        <end position="1689"/>
    </location>
</feature>
<feature type="compositionally biased region" description="Low complexity" evidence="1">
    <location>
        <begin position="1588"/>
        <end position="1600"/>
    </location>
</feature>
<feature type="domain" description="GYF" evidence="2">
    <location>
        <begin position="567"/>
        <end position="618"/>
    </location>
</feature>